<evidence type="ECO:0008006" key="11">
    <source>
        <dbReference type="Google" id="ProtNLM"/>
    </source>
</evidence>
<dbReference type="EMBL" id="JAQQBS010000001">
    <property type="protein sequence ID" value="KAK0176646.1"/>
    <property type="molecule type" value="Genomic_DNA"/>
</dbReference>
<organism evidence="9 10">
    <name type="scientific">Microctonus aethiopoides</name>
    <dbReference type="NCBI Taxonomy" id="144406"/>
    <lineage>
        <taxon>Eukaryota</taxon>
        <taxon>Metazoa</taxon>
        <taxon>Ecdysozoa</taxon>
        <taxon>Arthropoda</taxon>
        <taxon>Hexapoda</taxon>
        <taxon>Insecta</taxon>
        <taxon>Pterygota</taxon>
        <taxon>Neoptera</taxon>
        <taxon>Endopterygota</taxon>
        <taxon>Hymenoptera</taxon>
        <taxon>Apocrita</taxon>
        <taxon>Ichneumonoidea</taxon>
        <taxon>Braconidae</taxon>
        <taxon>Euphorinae</taxon>
        <taxon>Microctonus</taxon>
    </lineage>
</organism>
<dbReference type="GO" id="GO:0034045">
    <property type="term" value="C:phagophore assembly site membrane"/>
    <property type="evidence" value="ECO:0007669"/>
    <property type="project" value="UniProtKB-SubCell"/>
</dbReference>
<name>A0AA39FW20_9HYME</name>
<keyword evidence="2 7" id="KW-0812">Transmembrane</keyword>
<keyword evidence="6 7" id="KW-0472">Membrane</keyword>
<dbReference type="GO" id="GO:0000139">
    <property type="term" value="C:Golgi membrane"/>
    <property type="evidence" value="ECO:0007669"/>
    <property type="project" value="UniProtKB-SubCell"/>
</dbReference>
<dbReference type="AlphaFoldDB" id="A0AA39FW20"/>
<evidence type="ECO:0000313" key="10">
    <source>
        <dbReference type="Proteomes" id="UP001168990"/>
    </source>
</evidence>
<evidence type="ECO:0000256" key="7">
    <source>
        <dbReference type="SAM" id="Phobius"/>
    </source>
</evidence>
<keyword evidence="10" id="KW-1185">Reference proteome</keyword>
<keyword evidence="3 8" id="KW-0732">Signal</keyword>
<dbReference type="PANTHER" id="PTHR15071">
    <property type="entry name" value="MANNOSE-6-PHOSPHATE RECEPTOR FAMILY MEMBER"/>
    <property type="match status" value="1"/>
</dbReference>
<dbReference type="Pfam" id="PF09451">
    <property type="entry name" value="ATG27"/>
    <property type="match status" value="1"/>
</dbReference>
<evidence type="ECO:0000256" key="8">
    <source>
        <dbReference type="SAM" id="SignalP"/>
    </source>
</evidence>
<evidence type="ECO:0000256" key="2">
    <source>
        <dbReference type="ARBA" id="ARBA00022692"/>
    </source>
</evidence>
<comment type="subcellular location">
    <subcellularLocation>
        <location evidence="1">Preautophagosomal structure membrane</location>
        <topology evidence="1">Single-pass type I membrane protein</topology>
    </subcellularLocation>
</comment>
<dbReference type="InterPro" id="IPR009011">
    <property type="entry name" value="Man6P_isomerase_rcpt-bd_dom_sf"/>
</dbReference>
<dbReference type="GO" id="GO:0005802">
    <property type="term" value="C:trans-Golgi network"/>
    <property type="evidence" value="ECO:0007669"/>
    <property type="project" value="TreeGrafter"/>
</dbReference>
<reference evidence="9" key="2">
    <citation type="submission" date="2023-03" db="EMBL/GenBank/DDBJ databases">
        <authorList>
            <person name="Inwood S.N."/>
            <person name="Skelly J.G."/>
            <person name="Guhlin J."/>
            <person name="Harrop T.W.R."/>
            <person name="Goldson S.G."/>
            <person name="Dearden P.K."/>
        </authorList>
    </citation>
    <scope>NUCLEOTIDE SEQUENCE</scope>
    <source>
        <strain evidence="9">Irish</strain>
        <tissue evidence="9">Whole body</tissue>
    </source>
</reference>
<evidence type="ECO:0000256" key="5">
    <source>
        <dbReference type="ARBA" id="ARBA00022989"/>
    </source>
</evidence>
<keyword evidence="4" id="KW-0653">Protein transport</keyword>
<dbReference type="Proteomes" id="UP001168990">
    <property type="component" value="Unassembled WGS sequence"/>
</dbReference>
<sequence length="248" mass="27531">MNIKMDLCYLRLLILAIFVIFPCNSSAQCIKSTPCTCIREDGMGYDITSLNNKKYVVAEKNITFSPCKNSNLTFNLSRFNETECNSTSICWLNAKNQSIDLGKFEEGVWESPNDSKNVNLVFRHNSANKSIIYETKINLICCPNCVKSILNIDSIIGTKYNLTLLSSKTCLIRLKSLGLSTGSVLVILLCVFSSLYFIGGAVALKVFRGAVGLELIPNYDFWSDLPGLVRDGVAFTFSGCSIVSYERI</sequence>
<comment type="caution">
    <text evidence="9">The sequence shown here is derived from an EMBL/GenBank/DDBJ whole genome shotgun (WGS) entry which is preliminary data.</text>
</comment>
<gene>
    <name evidence="9" type="ORF">PV328_000762</name>
</gene>
<keyword evidence="5 7" id="KW-1133">Transmembrane helix</keyword>
<protein>
    <recommendedName>
        <fullName evidence="11">Cation-dependent mannose-6-phosphate receptor</fullName>
    </recommendedName>
</protein>
<proteinExistence type="predicted"/>
<evidence type="ECO:0000313" key="9">
    <source>
        <dbReference type="EMBL" id="KAK0176646.1"/>
    </source>
</evidence>
<dbReference type="SUPFAM" id="SSF50911">
    <property type="entry name" value="Mannose 6-phosphate receptor domain"/>
    <property type="match status" value="1"/>
</dbReference>
<feature type="chain" id="PRO_5041268554" description="Cation-dependent mannose-6-phosphate receptor" evidence="8">
    <location>
        <begin position="28"/>
        <end position="248"/>
    </location>
</feature>
<keyword evidence="4" id="KW-0813">Transport</keyword>
<dbReference type="GO" id="GO:0015031">
    <property type="term" value="P:protein transport"/>
    <property type="evidence" value="ECO:0007669"/>
    <property type="project" value="UniProtKB-KW"/>
</dbReference>
<evidence type="ECO:0000256" key="4">
    <source>
        <dbReference type="ARBA" id="ARBA00022927"/>
    </source>
</evidence>
<dbReference type="InterPro" id="IPR018939">
    <property type="entry name" value="Autophagy-rel_prot_27"/>
</dbReference>
<reference evidence="9" key="1">
    <citation type="journal article" date="2023" name="bioRxiv">
        <title>Scaffold-level genome assemblies of two parasitoid biocontrol wasps reveal the parthenogenesis mechanism and an associated novel virus.</title>
        <authorList>
            <person name="Inwood S."/>
            <person name="Skelly J."/>
            <person name="Guhlin J."/>
            <person name="Harrop T."/>
            <person name="Goldson S."/>
            <person name="Dearden P."/>
        </authorList>
    </citation>
    <scope>NUCLEOTIDE SEQUENCE</scope>
    <source>
        <strain evidence="9">Irish</strain>
        <tissue evidence="9">Whole body</tissue>
    </source>
</reference>
<dbReference type="Gene3D" id="2.70.130.10">
    <property type="entry name" value="Mannose-6-phosphate receptor binding domain"/>
    <property type="match status" value="1"/>
</dbReference>
<accession>A0AA39FW20</accession>
<evidence type="ECO:0000256" key="3">
    <source>
        <dbReference type="ARBA" id="ARBA00022729"/>
    </source>
</evidence>
<dbReference type="PANTHER" id="PTHR15071:SF0">
    <property type="entry name" value="MANNOSE 6-PHOSPHATE RECEPTOR-LIKE PROTEIN 1"/>
    <property type="match status" value="1"/>
</dbReference>
<evidence type="ECO:0000256" key="1">
    <source>
        <dbReference type="ARBA" id="ARBA00004472"/>
    </source>
</evidence>
<feature type="signal peptide" evidence="8">
    <location>
        <begin position="1"/>
        <end position="27"/>
    </location>
</feature>
<feature type="transmembrane region" description="Helical" evidence="7">
    <location>
        <begin position="177"/>
        <end position="198"/>
    </location>
</feature>
<evidence type="ECO:0000256" key="6">
    <source>
        <dbReference type="ARBA" id="ARBA00023136"/>
    </source>
</evidence>